<name>A0ACB8UYX0_9EURO</name>
<gene>
    <name evidence="1" type="ORF">LOY88_002648</name>
</gene>
<accession>A0ACB8UYX0</accession>
<evidence type="ECO:0000313" key="1">
    <source>
        <dbReference type="EMBL" id="KAI2388452.1"/>
    </source>
</evidence>
<dbReference type="EMBL" id="JALBCA010000031">
    <property type="protein sequence ID" value="KAI2388452.1"/>
    <property type="molecule type" value="Genomic_DNA"/>
</dbReference>
<sequence length="561" mass="63462">MARPYRPVKPIPFELRQHCGIYFEEQLHCHALNLLLSLVYSGTAASSAAFIPPPEFLALAATFIVHPSTTTRAKSKEKQQAANLSLQLLSLVNSLVGPIGAKFGIAFTFTHFSTSRSGAKRSIDNFDGASDEIETLNFELAQRGSLWSRAGDFWHIVGWAFNCAVLHPNRWPRWKLLLEFICDMLEADWRDRLQQGKNLKDYGTKAEILRGSIIYKWLETTSSGVSSRDRRIMRAIFADGASNSVNEFREVFHNELKELQKENSFSQKRDVVVNIDEDIYGDYLDRDVDDDEEESDSPPTIGGELPSRPKRQRRARVKNSGAIDVDRNHDLLNMSCSDNIALLGDLECLSLRQRLLAIISAVSAAIPDDFMHIEQLYHLMVEFILPLPLPIFQLFVSPSVLLNFPVDAQVTLCEMLLERLRENKNLFSQGPSFFNQSKLELYLPLTANNADVFDNTRVSILLESAIRLLSINGLLRVTPSFKQALNVGIDARGEKAQSDTKKGQNRLKAEELAWTWLIESGERLAYLTEEVFEEEVEPLRASSALRSKKKIKDDTLGFFHV</sequence>
<reference evidence="1" key="1">
    <citation type="journal article" date="2022" name="bioRxiv">
        <title>Population genetic analysis of Ophidiomyces ophidiicola, the causative agent of snake fungal disease, indicates recent introductions to the USA.</title>
        <authorList>
            <person name="Ladner J.T."/>
            <person name="Palmer J.M."/>
            <person name="Ettinger C.L."/>
            <person name="Stajich J.E."/>
            <person name="Farrell T.M."/>
            <person name="Glorioso B.M."/>
            <person name="Lawson B."/>
            <person name="Price S.J."/>
            <person name="Stengle A.G."/>
            <person name="Grear D.A."/>
            <person name="Lorch J.M."/>
        </authorList>
    </citation>
    <scope>NUCLEOTIDE SEQUENCE</scope>
    <source>
        <strain evidence="1">NWHC 24266-5</strain>
    </source>
</reference>
<organism evidence="1">
    <name type="scientific">Ophidiomyces ophidiicola</name>
    <dbReference type="NCBI Taxonomy" id="1387563"/>
    <lineage>
        <taxon>Eukaryota</taxon>
        <taxon>Fungi</taxon>
        <taxon>Dikarya</taxon>
        <taxon>Ascomycota</taxon>
        <taxon>Pezizomycotina</taxon>
        <taxon>Eurotiomycetes</taxon>
        <taxon>Eurotiomycetidae</taxon>
        <taxon>Onygenales</taxon>
        <taxon>Onygenaceae</taxon>
        <taxon>Ophidiomyces</taxon>
    </lineage>
</organism>
<protein>
    <submittedName>
        <fullName evidence="1">Uncharacterized protein</fullName>
    </submittedName>
</protein>
<comment type="caution">
    <text evidence="1">The sequence shown here is derived from an EMBL/GenBank/DDBJ whole genome shotgun (WGS) entry which is preliminary data.</text>
</comment>
<proteinExistence type="predicted"/>